<comment type="caution">
    <text evidence="2">The sequence shown here is derived from an EMBL/GenBank/DDBJ whole genome shotgun (WGS) entry which is preliminary data.</text>
</comment>
<evidence type="ECO:0008006" key="4">
    <source>
        <dbReference type="Google" id="ProtNLM"/>
    </source>
</evidence>
<gene>
    <name evidence="2" type="ORF">OHK93_001660</name>
</gene>
<dbReference type="InterPro" id="IPR037460">
    <property type="entry name" value="SEST-like"/>
</dbReference>
<name>A0AA43TZP7_9LECA</name>
<dbReference type="SUPFAM" id="SSF52266">
    <property type="entry name" value="SGNH hydrolase"/>
    <property type="match status" value="1"/>
</dbReference>
<reference evidence="2" key="1">
    <citation type="journal article" date="2023" name="Genome Biol. Evol.">
        <title>First Whole Genome Sequence and Flow Cytometry Genome Size Data for the Lichen-Forming Fungus Ramalina farinacea (Ascomycota).</title>
        <authorList>
            <person name="Llewellyn T."/>
            <person name="Mian S."/>
            <person name="Hill R."/>
            <person name="Leitch I.J."/>
            <person name="Gaya E."/>
        </authorList>
    </citation>
    <scope>NUCLEOTIDE SEQUENCE</scope>
    <source>
        <strain evidence="2">LIQ254RAFAR</strain>
    </source>
</reference>
<evidence type="ECO:0000313" key="3">
    <source>
        <dbReference type="Proteomes" id="UP001161017"/>
    </source>
</evidence>
<dbReference type="InterPro" id="IPR036514">
    <property type="entry name" value="SGNH_hydro_sf"/>
</dbReference>
<dbReference type="AlphaFoldDB" id="A0AA43TZP7"/>
<sequence>MIGVNPGRKFQYLGCSGALTPAIRDKQVPKMSNSQLVTISAGGNDAHFATILNYCVYQWSTWFFWSCEGEVKKASDTIDSQQYNDDMTSMIQAVAKKLQGSTSRIYWVAYTRPFDTTTTDCDSVTWGMAWKARKQYLTQARRTLMNDLTDKVNDKIKSACQATAQCVYVDPNPDIDTMTGHYCEPGVDESYHWPNGGVSANREETWPYEWGTTKDDDTDDDKTDQPQKHKRNDIPGPADNNTFEGVIANYIADGVAHSTIDPTILQSFNGDGFTAQGSLLPDQYGRVFHMNKWANGVIAENILSAMDAEQAKIMNQPIATTTLSVCTNIAIASATSPAAAAATTCVGNQIGGSCVQAHLPSSTPDSGPLAPVCNKVDTTESDSWVRINDKKASDAASTYCDNLISAGTVLDSSSTAPAPGTQDDAAENGGSLSLAVLFDAAACDPGTADADQKIDFAALGRDTCYQNLYTSISQYCSQDSTWGDGYNADYTLEGGTVGLSCGLWSLSGDPAS</sequence>
<dbReference type="PANTHER" id="PTHR37981:SF1">
    <property type="entry name" value="SGNH HYDROLASE-TYPE ESTERASE DOMAIN-CONTAINING PROTEIN"/>
    <property type="match status" value="1"/>
</dbReference>
<feature type="region of interest" description="Disordered" evidence="1">
    <location>
        <begin position="194"/>
        <end position="240"/>
    </location>
</feature>
<evidence type="ECO:0000256" key="1">
    <source>
        <dbReference type="SAM" id="MobiDB-lite"/>
    </source>
</evidence>
<dbReference type="Gene3D" id="3.40.50.1110">
    <property type="entry name" value="SGNH hydrolase"/>
    <property type="match status" value="1"/>
</dbReference>
<proteinExistence type="predicted"/>
<dbReference type="GO" id="GO:0006629">
    <property type="term" value="P:lipid metabolic process"/>
    <property type="evidence" value="ECO:0007669"/>
    <property type="project" value="TreeGrafter"/>
</dbReference>
<dbReference type="PANTHER" id="PTHR37981">
    <property type="entry name" value="LIPASE 2"/>
    <property type="match status" value="1"/>
</dbReference>
<dbReference type="Proteomes" id="UP001161017">
    <property type="component" value="Unassembled WGS sequence"/>
</dbReference>
<keyword evidence="3" id="KW-1185">Reference proteome</keyword>
<protein>
    <recommendedName>
        <fullName evidence="4">SGNH hydrolase-type esterase domain-containing protein</fullName>
    </recommendedName>
</protein>
<organism evidence="2 3">
    <name type="scientific">Ramalina farinacea</name>
    <dbReference type="NCBI Taxonomy" id="258253"/>
    <lineage>
        <taxon>Eukaryota</taxon>
        <taxon>Fungi</taxon>
        <taxon>Dikarya</taxon>
        <taxon>Ascomycota</taxon>
        <taxon>Pezizomycotina</taxon>
        <taxon>Lecanoromycetes</taxon>
        <taxon>OSLEUM clade</taxon>
        <taxon>Lecanoromycetidae</taxon>
        <taxon>Lecanorales</taxon>
        <taxon>Lecanorineae</taxon>
        <taxon>Ramalinaceae</taxon>
        <taxon>Ramalina</taxon>
    </lineage>
</organism>
<dbReference type="GO" id="GO:0016788">
    <property type="term" value="F:hydrolase activity, acting on ester bonds"/>
    <property type="evidence" value="ECO:0007669"/>
    <property type="project" value="InterPro"/>
</dbReference>
<evidence type="ECO:0000313" key="2">
    <source>
        <dbReference type="EMBL" id="MDI1490457.1"/>
    </source>
</evidence>
<dbReference type="EMBL" id="JAPUFD010000012">
    <property type="protein sequence ID" value="MDI1490457.1"/>
    <property type="molecule type" value="Genomic_DNA"/>
</dbReference>
<accession>A0AA43TZP7</accession>